<keyword evidence="8" id="KW-1185">Reference proteome</keyword>
<comment type="caution">
    <text evidence="7">The sequence shown here is derived from an EMBL/GenBank/DDBJ whole genome shotgun (WGS) entry which is preliminary data.</text>
</comment>
<dbReference type="InterPro" id="IPR051533">
    <property type="entry name" value="WaaL-like"/>
</dbReference>
<evidence type="ECO:0000256" key="2">
    <source>
        <dbReference type="ARBA" id="ARBA00022692"/>
    </source>
</evidence>
<feature type="transmembrane region" description="Helical" evidence="5">
    <location>
        <begin position="138"/>
        <end position="155"/>
    </location>
</feature>
<dbReference type="InterPro" id="IPR007016">
    <property type="entry name" value="O-antigen_ligase-rel_domated"/>
</dbReference>
<feature type="transmembrane region" description="Helical" evidence="5">
    <location>
        <begin position="167"/>
        <end position="194"/>
    </location>
</feature>
<evidence type="ECO:0000256" key="1">
    <source>
        <dbReference type="ARBA" id="ARBA00004141"/>
    </source>
</evidence>
<dbReference type="Pfam" id="PF04932">
    <property type="entry name" value="Wzy_C"/>
    <property type="match status" value="1"/>
</dbReference>
<sequence>MPLILALLVLAISAIPASVYLIVPAFFSFTATTSKNKLKLLKINHPTAALASIIIITSLISLIALSTTQGILLSLRGAARPLLYILLTIVIFKTPKHQLVQAIRFVTLSLMAALPLQGHLSLIEGIGGIQRYQFIFEHPNHFAYFLLPVLIYFLALEENHRMKILGLLVTLVSLALAKSSGAFITAMIIIALHYLKGTKALIYGILIGSICAAAIFTTGILDKILDQATSFDPTAINSKISDQNFGGSGSLSWRFVYWGSIWKSFSLEPWYTFLFGLGYGSMTYGSYAYDFMYTDPHNDYLKVLAENGCIGLVALGYIIYKIFNLKTKERWLILTATTLPMFFGNILVNPAFISALGIVIAISLKTYDERRSLC</sequence>
<dbReference type="GO" id="GO:0016020">
    <property type="term" value="C:membrane"/>
    <property type="evidence" value="ECO:0007669"/>
    <property type="project" value="UniProtKB-SubCell"/>
</dbReference>
<dbReference type="RefSeq" id="WP_104449695.1">
    <property type="nucleotide sequence ID" value="NZ_NIRS01000004.1"/>
</dbReference>
<accession>A0A2S6FJW6</accession>
<evidence type="ECO:0000256" key="3">
    <source>
        <dbReference type="ARBA" id="ARBA00022989"/>
    </source>
</evidence>
<name>A0A2S6FJW6_9PSED</name>
<evidence type="ECO:0000313" key="7">
    <source>
        <dbReference type="EMBL" id="PPK37754.1"/>
    </source>
</evidence>
<feature type="transmembrane region" description="Helical" evidence="5">
    <location>
        <begin position="301"/>
        <end position="320"/>
    </location>
</feature>
<reference evidence="8" key="1">
    <citation type="submission" date="2017-06" db="EMBL/GenBank/DDBJ databases">
        <authorList>
            <person name="Furmanczyk E.M."/>
        </authorList>
    </citation>
    <scope>NUCLEOTIDE SEQUENCE [LARGE SCALE GENOMIC DNA]</scope>
    <source>
        <strain evidence="8">AP3_16</strain>
    </source>
</reference>
<evidence type="ECO:0000313" key="8">
    <source>
        <dbReference type="Proteomes" id="UP000238541"/>
    </source>
</evidence>
<organism evidence="7 8">
    <name type="scientific">Pseudomonas laurylsulfatiphila</name>
    <dbReference type="NCBI Taxonomy" id="2011015"/>
    <lineage>
        <taxon>Bacteria</taxon>
        <taxon>Pseudomonadati</taxon>
        <taxon>Pseudomonadota</taxon>
        <taxon>Gammaproteobacteria</taxon>
        <taxon>Pseudomonadales</taxon>
        <taxon>Pseudomonadaceae</taxon>
        <taxon>Pseudomonas</taxon>
    </lineage>
</organism>
<gene>
    <name evidence="7" type="ORF">CD175_15965</name>
</gene>
<protein>
    <recommendedName>
        <fullName evidence="6">O-antigen ligase-related domain-containing protein</fullName>
    </recommendedName>
</protein>
<feature type="domain" description="O-antigen ligase-related" evidence="6">
    <location>
        <begin position="166"/>
        <end position="315"/>
    </location>
</feature>
<proteinExistence type="predicted"/>
<keyword evidence="4 5" id="KW-0472">Membrane</keyword>
<dbReference type="PANTHER" id="PTHR37422:SF13">
    <property type="entry name" value="LIPOPOLYSACCHARIDE BIOSYNTHESIS PROTEIN PA4999-RELATED"/>
    <property type="match status" value="1"/>
</dbReference>
<dbReference type="PANTHER" id="PTHR37422">
    <property type="entry name" value="TEICHURONIC ACID BIOSYNTHESIS PROTEIN TUAE"/>
    <property type="match status" value="1"/>
</dbReference>
<comment type="subcellular location">
    <subcellularLocation>
        <location evidence="1">Membrane</location>
        <topology evidence="1">Multi-pass membrane protein</topology>
    </subcellularLocation>
</comment>
<feature type="transmembrane region" description="Helical" evidence="5">
    <location>
        <begin position="200"/>
        <end position="221"/>
    </location>
</feature>
<dbReference type="Proteomes" id="UP000238541">
    <property type="component" value="Unassembled WGS sequence"/>
</dbReference>
<feature type="transmembrane region" description="Helical" evidence="5">
    <location>
        <begin position="71"/>
        <end position="92"/>
    </location>
</feature>
<dbReference type="EMBL" id="NIRS01000004">
    <property type="protein sequence ID" value="PPK37754.1"/>
    <property type="molecule type" value="Genomic_DNA"/>
</dbReference>
<feature type="transmembrane region" description="Helical" evidence="5">
    <location>
        <begin position="332"/>
        <end position="362"/>
    </location>
</feature>
<feature type="transmembrane region" description="Helical" evidence="5">
    <location>
        <begin position="6"/>
        <end position="27"/>
    </location>
</feature>
<evidence type="ECO:0000256" key="5">
    <source>
        <dbReference type="SAM" id="Phobius"/>
    </source>
</evidence>
<keyword evidence="2 5" id="KW-0812">Transmembrane</keyword>
<evidence type="ECO:0000256" key="4">
    <source>
        <dbReference type="ARBA" id="ARBA00023136"/>
    </source>
</evidence>
<keyword evidence="3 5" id="KW-1133">Transmembrane helix</keyword>
<feature type="transmembrane region" description="Helical" evidence="5">
    <location>
        <begin position="99"/>
        <end position="118"/>
    </location>
</feature>
<feature type="transmembrane region" description="Helical" evidence="5">
    <location>
        <begin position="48"/>
        <end position="65"/>
    </location>
</feature>
<evidence type="ECO:0000259" key="6">
    <source>
        <dbReference type="Pfam" id="PF04932"/>
    </source>
</evidence>
<feature type="transmembrane region" description="Helical" evidence="5">
    <location>
        <begin position="270"/>
        <end position="289"/>
    </location>
</feature>
<dbReference type="AlphaFoldDB" id="A0A2S6FJW6"/>